<feature type="domain" description="GGDEF" evidence="3">
    <location>
        <begin position="239"/>
        <end position="369"/>
    </location>
</feature>
<sequence length="617" mass="71643">MIATYKNYFNDLSQLNKLEFDSKKLREISIIIVPMLIGPISFVWALIYLIYGQYTAASVPILYSFISLFNLWHYKRTNNLLAVQKTQMFLVLILPFVLMWILGGFANSSYVMVWAFFAPIAAIIHEKRGEAKFWLLSFLGLMAFSVFIDPWLIAHNEHLMPKSAQEIFFFLNISASLTGIYYLLKFFVYNKNRNINAKLKAKNEQLLEYTKELQTMLYTDSLTQLKNRAALVKKKNEKEGASLILINIDRFSQVNDLFGENFGNKVLIAFSALLQKMLQSHQSCELYRLSGDEFVILSYEQDTQKLTKNIKQLIGYINEHPLEIDEQEISLNITVGISREDASQLLPTANMAIKSARRSKRNLAFYTQKLSLNDEYENNIHWIKEMRDAIKEDRILPYFQPIMDNETHTIYKYETLLRLIDRNGNAIAPDNFLEIAKKSKLYKQLTRIVIEKSFAAFKDTDYDFSINLTIDDILDKKITAMIFETLEHYDISKRVIFEIVESESIENFDKVEAFINKVKSYGCRISIDDFGTGYSNFEHLMKLQADYIKIDGSIISEIVHNKRSELITSVIVAFAKEMQIETIGEYVETKEIHDKLITLGVNKSQGYYFDRPQPDLP</sequence>
<evidence type="ECO:0000259" key="3">
    <source>
        <dbReference type="PROSITE" id="PS50887"/>
    </source>
</evidence>
<keyword evidence="1" id="KW-0472">Membrane</keyword>
<feature type="transmembrane region" description="Helical" evidence="1">
    <location>
        <begin position="57"/>
        <end position="74"/>
    </location>
</feature>
<evidence type="ECO:0000313" key="5">
    <source>
        <dbReference type="Proteomes" id="UP000593580"/>
    </source>
</evidence>
<keyword evidence="5" id="KW-1185">Reference proteome</keyword>
<dbReference type="InterPro" id="IPR050706">
    <property type="entry name" value="Cyclic-di-GMP_PDE-like"/>
</dbReference>
<dbReference type="InterPro" id="IPR035919">
    <property type="entry name" value="EAL_sf"/>
</dbReference>
<dbReference type="InterPro" id="IPR043128">
    <property type="entry name" value="Rev_trsase/Diguanyl_cyclase"/>
</dbReference>
<dbReference type="InterPro" id="IPR001633">
    <property type="entry name" value="EAL_dom"/>
</dbReference>
<feature type="transmembrane region" description="Helical" evidence="1">
    <location>
        <begin position="133"/>
        <end position="154"/>
    </location>
</feature>
<dbReference type="SMART" id="SM00267">
    <property type="entry name" value="GGDEF"/>
    <property type="match status" value="1"/>
</dbReference>
<dbReference type="AlphaFoldDB" id="A0A7M1BBD6"/>
<dbReference type="Gene3D" id="3.20.20.450">
    <property type="entry name" value="EAL domain"/>
    <property type="match status" value="1"/>
</dbReference>
<dbReference type="PANTHER" id="PTHR33121">
    <property type="entry name" value="CYCLIC DI-GMP PHOSPHODIESTERASE PDEF"/>
    <property type="match status" value="1"/>
</dbReference>
<dbReference type="RefSeq" id="WP_193110249.1">
    <property type="nucleotide sequence ID" value="NZ_CP041406.1"/>
</dbReference>
<proteinExistence type="predicted"/>
<dbReference type="SMART" id="SM00052">
    <property type="entry name" value="EAL"/>
    <property type="match status" value="1"/>
</dbReference>
<dbReference type="PROSITE" id="PS50883">
    <property type="entry name" value="EAL"/>
    <property type="match status" value="1"/>
</dbReference>
<dbReference type="EMBL" id="CP041406">
    <property type="protein sequence ID" value="QOP46102.1"/>
    <property type="molecule type" value="Genomic_DNA"/>
</dbReference>
<evidence type="ECO:0000256" key="1">
    <source>
        <dbReference type="SAM" id="Phobius"/>
    </source>
</evidence>
<dbReference type="InterPro" id="IPR029787">
    <property type="entry name" value="Nucleotide_cyclase"/>
</dbReference>
<dbReference type="SUPFAM" id="SSF141868">
    <property type="entry name" value="EAL domain-like"/>
    <property type="match status" value="1"/>
</dbReference>
<name>A0A7M1BBD6_9BACT</name>
<feature type="domain" description="EAL" evidence="2">
    <location>
        <begin position="379"/>
        <end position="617"/>
    </location>
</feature>
<feature type="transmembrane region" description="Helical" evidence="1">
    <location>
        <begin position="86"/>
        <end position="103"/>
    </location>
</feature>
<keyword evidence="1" id="KW-0812">Transmembrane</keyword>
<dbReference type="PROSITE" id="PS50887">
    <property type="entry name" value="GGDEF"/>
    <property type="match status" value="1"/>
</dbReference>
<reference evidence="4 5" key="1">
    <citation type="submission" date="2019-07" db="EMBL/GenBank/DDBJ databases">
        <title>Sulfurimonas paralvinellae sp. nov., a novel mesophilic, hydrogen- and sulfur-oxidizing chemolithoautotroph within the Epsilonproteo- bacteria isolated from a deep-sea hydrothermal vent polychaete nest, reclassification of Thiomicrospira denitrificans as Sulfurimonas denitrificans comb. nov. and emended description of the genus Sulfurimonas.</title>
        <authorList>
            <person name="Wang S."/>
            <person name="Jiang L."/>
            <person name="Shao Z."/>
        </authorList>
    </citation>
    <scope>NUCLEOTIDE SEQUENCE [LARGE SCALE GENOMIC DNA]</scope>
    <source>
        <strain evidence="4 5">GO25</strain>
    </source>
</reference>
<dbReference type="KEGG" id="spal:FM071_07290"/>
<gene>
    <name evidence="4" type="ORF">FM071_07290</name>
</gene>
<dbReference type="Proteomes" id="UP000593580">
    <property type="component" value="Chromosome"/>
</dbReference>
<dbReference type="GO" id="GO:0071111">
    <property type="term" value="F:cyclic-guanylate-specific phosphodiesterase activity"/>
    <property type="evidence" value="ECO:0007669"/>
    <property type="project" value="InterPro"/>
</dbReference>
<dbReference type="InterPro" id="IPR000160">
    <property type="entry name" value="GGDEF_dom"/>
</dbReference>
<dbReference type="CDD" id="cd01949">
    <property type="entry name" value="GGDEF"/>
    <property type="match status" value="1"/>
</dbReference>
<dbReference type="Gene3D" id="3.30.70.270">
    <property type="match status" value="1"/>
</dbReference>
<dbReference type="CDD" id="cd01948">
    <property type="entry name" value="EAL"/>
    <property type="match status" value="1"/>
</dbReference>
<dbReference type="NCBIfam" id="TIGR00254">
    <property type="entry name" value="GGDEF"/>
    <property type="match status" value="1"/>
</dbReference>
<dbReference type="PANTHER" id="PTHR33121:SF71">
    <property type="entry name" value="OXYGEN SENSOR PROTEIN DOSP"/>
    <property type="match status" value="1"/>
</dbReference>
<evidence type="ECO:0000313" key="4">
    <source>
        <dbReference type="EMBL" id="QOP46102.1"/>
    </source>
</evidence>
<feature type="transmembrane region" description="Helical" evidence="1">
    <location>
        <begin position="166"/>
        <end position="184"/>
    </location>
</feature>
<dbReference type="Pfam" id="PF00990">
    <property type="entry name" value="GGDEF"/>
    <property type="match status" value="1"/>
</dbReference>
<evidence type="ECO:0000259" key="2">
    <source>
        <dbReference type="PROSITE" id="PS50883"/>
    </source>
</evidence>
<dbReference type="SUPFAM" id="SSF55073">
    <property type="entry name" value="Nucleotide cyclase"/>
    <property type="match status" value="1"/>
</dbReference>
<dbReference type="Pfam" id="PF00563">
    <property type="entry name" value="EAL"/>
    <property type="match status" value="1"/>
</dbReference>
<protein>
    <submittedName>
        <fullName evidence="4">EAL domain-containing protein</fullName>
    </submittedName>
</protein>
<feature type="transmembrane region" description="Helical" evidence="1">
    <location>
        <begin position="28"/>
        <end position="51"/>
    </location>
</feature>
<accession>A0A7M1BBD6</accession>
<keyword evidence="1" id="KW-1133">Transmembrane helix</keyword>
<organism evidence="4 5">
    <name type="scientific">Sulfurimonas paralvinellae</name>
    <dbReference type="NCBI Taxonomy" id="317658"/>
    <lineage>
        <taxon>Bacteria</taxon>
        <taxon>Pseudomonadati</taxon>
        <taxon>Campylobacterota</taxon>
        <taxon>Epsilonproteobacteria</taxon>
        <taxon>Campylobacterales</taxon>
        <taxon>Sulfurimonadaceae</taxon>
        <taxon>Sulfurimonas</taxon>
    </lineage>
</organism>